<feature type="transmembrane region" description="Helical" evidence="9">
    <location>
        <begin position="134"/>
        <end position="154"/>
    </location>
</feature>
<dbReference type="EMBL" id="ML014297">
    <property type="protein sequence ID" value="RKO99316.1"/>
    <property type="molecule type" value="Genomic_DNA"/>
</dbReference>
<dbReference type="GO" id="GO:0008250">
    <property type="term" value="C:oligosaccharyltransferase complex"/>
    <property type="evidence" value="ECO:0007669"/>
    <property type="project" value="TreeGrafter"/>
</dbReference>
<reference evidence="10" key="3">
    <citation type="submission" date="2018-08" db="EMBL/GenBank/DDBJ databases">
        <title>Leveraging single-cell genomics to expand the Fungal Tree of Life.</title>
        <authorList>
            <consortium name="DOE Joint Genome Institute"/>
            <person name="Ahrendt S.R."/>
            <person name="Quandt C.A."/>
            <person name="Ciobanu D."/>
            <person name="Clum A."/>
            <person name="Salamov A."/>
            <person name="Andreopoulos B."/>
            <person name="Cheng J.-F."/>
            <person name="Woyke T."/>
            <person name="Pelin A."/>
            <person name="Henrissat B."/>
            <person name="Reynolds N."/>
            <person name="Benny G.L."/>
            <person name="Smith M.E."/>
            <person name="James T.Y."/>
            <person name="Grigoriev I.V."/>
        </authorList>
    </citation>
    <scope>NUCLEOTIDE SEQUENCE</scope>
    <source>
        <strain evidence="10">ATCC 52028</strain>
    </source>
</reference>
<keyword evidence="13" id="KW-1185">Reference proteome</keyword>
<protein>
    <submittedName>
        <fullName evidence="11">Uncharacterized protein</fullName>
    </submittedName>
</protein>
<evidence type="ECO:0000313" key="10">
    <source>
        <dbReference type="EMBL" id="RKO94917.1"/>
    </source>
</evidence>
<feature type="transmembrane region" description="Helical" evidence="9">
    <location>
        <begin position="248"/>
        <end position="265"/>
    </location>
</feature>
<evidence type="ECO:0000256" key="6">
    <source>
        <dbReference type="ARBA" id="ARBA00022824"/>
    </source>
</evidence>
<comment type="subcellular location">
    <subcellularLocation>
        <location evidence="2">Endoplasmic reticulum membrane</location>
        <topology evidence="2">Multi-pass membrane protein</topology>
    </subcellularLocation>
</comment>
<dbReference type="Pfam" id="PF04756">
    <property type="entry name" value="OST3_OST6"/>
    <property type="match status" value="1"/>
</dbReference>
<dbReference type="STRING" id="1555241.A0A4P9X2X6"/>
<evidence type="ECO:0000256" key="4">
    <source>
        <dbReference type="ARBA" id="ARBA00022692"/>
    </source>
</evidence>
<evidence type="ECO:0000256" key="3">
    <source>
        <dbReference type="ARBA" id="ARBA00009561"/>
    </source>
</evidence>
<accession>A0A4P9X2X6</accession>
<sequence>MPIELDTDLYRTITKGSRDFSVLVVYTALGEQFKCAGCHLIQEALETVAYSLAQSDETNLYVTYLDFQQGGPIFGELKLTSVPHTVLFKPTDGRTHPAPTLPFDPRMGMDAPAVHSFLVKHAKASFRLHRPTNYVALGQTAAAVAVGLLFGWSARGQLLSLAQSRGLWLMGAIAWTIIFCTGSMWSHIRQAPWAGVENHAPRLFAPGFQTQYIAETQIVGCTYAAFALVVVLLAVRVPRVLDARKQRAALYGLVGAMVLVFSYMLECFSRKNGAYPFRLL</sequence>
<dbReference type="OrthoDB" id="67566at2759"/>
<evidence type="ECO:0000256" key="8">
    <source>
        <dbReference type="ARBA" id="ARBA00023136"/>
    </source>
</evidence>
<dbReference type="Gene3D" id="3.40.30.10">
    <property type="entry name" value="Glutaredoxin"/>
    <property type="match status" value="1"/>
</dbReference>
<dbReference type="InterPro" id="IPR021149">
    <property type="entry name" value="OligosaccharylTrfase_OST3/OST6"/>
</dbReference>
<evidence type="ECO:0000256" key="1">
    <source>
        <dbReference type="ARBA" id="ARBA00002791"/>
    </source>
</evidence>
<dbReference type="GO" id="GO:0018279">
    <property type="term" value="P:protein N-linked glycosylation via asparagine"/>
    <property type="evidence" value="ECO:0007669"/>
    <property type="project" value="TreeGrafter"/>
</dbReference>
<keyword evidence="8 9" id="KW-0472">Membrane</keyword>
<feature type="transmembrane region" description="Helical" evidence="9">
    <location>
        <begin position="217"/>
        <end position="236"/>
    </location>
</feature>
<name>A0A4P9X2X6_9FUNG</name>
<reference evidence="11" key="2">
    <citation type="submission" date="2018-04" db="EMBL/GenBank/DDBJ databases">
        <title>Leveraging single-cell genomics to expand the Fungal Tree of Life.</title>
        <authorList>
            <consortium name="DOE Joint Genome Institute"/>
            <person name="Ahrendt S.R."/>
            <person name="Quandt C.A."/>
            <person name="Ciobanu D."/>
            <person name="Clum A."/>
            <person name="Salamov A."/>
            <person name="Andreopoulos B."/>
            <person name="Cheng J.-F."/>
            <person name="Woyke T."/>
            <person name="Pelin A."/>
            <person name="Henrissat B."/>
            <person name="Benny G.L."/>
            <person name="Smith M.E."/>
            <person name="James T.Y."/>
            <person name="Grigoriev I.V."/>
        </authorList>
    </citation>
    <scope>NUCLEOTIDE SEQUENCE</scope>
    <source>
        <strain evidence="11">ATCC 52028</strain>
    </source>
</reference>
<dbReference type="PANTHER" id="PTHR12692">
    <property type="entry name" value="DOLICHYL-DIPHOSPHOOLIGOSACCHARIDE--PROTEIN GLYCOSYLTRANSFERASE-RELATED"/>
    <property type="match status" value="1"/>
</dbReference>
<evidence type="ECO:0000256" key="2">
    <source>
        <dbReference type="ARBA" id="ARBA00004477"/>
    </source>
</evidence>
<evidence type="ECO:0000256" key="5">
    <source>
        <dbReference type="ARBA" id="ARBA00022729"/>
    </source>
</evidence>
<evidence type="ECO:0000313" key="11">
    <source>
        <dbReference type="EMBL" id="RKO99316.1"/>
    </source>
</evidence>
<keyword evidence="5" id="KW-0732">Signal</keyword>
<dbReference type="EMBL" id="ML013998">
    <property type="protein sequence ID" value="RKO94917.1"/>
    <property type="molecule type" value="Genomic_DNA"/>
</dbReference>
<keyword evidence="7 9" id="KW-1133">Transmembrane helix</keyword>
<reference evidence="12 13" key="1">
    <citation type="journal article" date="2018" name="Nat. Microbiol.">
        <title>Leveraging single-cell genomics to expand the fungal tree of life.</title>
        <authorList>
            <person name="Ahrendt S.R."/>
            <person name="Quandt C.A."/>
            <person name="Ciobanu D."/>
            <person name="Clum A."/>
            <person name="Salamov A."/>
            <person name="Andreopoulos B."/>
            <person name="Cheng J.F."/>
            <person name="Woyke T."/>
            <person name="Pelin A."/>
            <person name="Henrissat B."/>
            <person name="Reynolds N.K."/>
            <person name="Benny G.L."/>
            <person name="Smith M.E."/>
            <person name="James T.Y."/>
            <person name="Grigoriev I.V."/>
        </authorList>
    </citation>
    <scope>NUCLEOTIDE SEQUENCE [LARGE SCALE GENOMIC DNA]</scope>
    <source>
        <strain evidence="12 13">ATCC 52028</strain>
    </source>
</reference>
<evidence type="ECO:0000313" key="13">
    <source>
        <dbReference type="Proteomes" id="UP000274922"/>
    </source>
</evidence>
<comment type="function">
    <text evidence="1">Subunit of the oligosaccharyl transferase (OST) complex that catalyzes the initial transfer of a defined glycan (Glc(3)Man(9)GlcNAc(2) in eukaryotes) from the lipid carrier dolichol-pyrophosphate to an asparagine residue within an Asn-X-Ser/Thr consensus motif in nascent polypeptide chains, the first step in protein N-glycosylation. N-glycosylation occurs cotranslationally and the complex associates with the Sec61 complex at the channel-forming translocon complex that mediates protein translocation across the endoplasmic reticulum (ER). All subunits are required for a maximal enzyme activity.</text>
</comment>
<dbReference type="AlphaFoldDB" id="A0A4P9X2X6"/>
<evidence type="ECO:0000256" key="9">
    <source>
        <dbReference type="SAM" id="Phobius"/>
    </source>
</evidence>
<keyword evidence="4 9" id="KW-0812">Transmembrane</keyword>
<keyword evidence="6" id="KW-0256">Endoplasmic reticulum</keyword>
<comment type="similarity">
    <text evidence="3">Belongs to the OST3/OST6 family.</text>
</comment>
<dbReference type="Proteomes" id="UP000268535">
    <property type="component" value="Unassembled WGS sequence"/>
</dbReference>
<organism evidence="11 13">
    <name type="scientific">Caulochytrium protostelioides</name>
    <dbReference type="NCBI Taxonomy" id="1555241"/>
    <lineage>
        <taxon>Eukaryota</taxon>
        <taxon>Fungi</taxon>
        <taxon>Fungi incertae sedis</taxon>
        <taxon>Chytridiomycota</taxon>
        <taxon>Chytridiomycota incertae sedis</taxon>
        <taxon>Chytridiomycetes</taxon>
        <taxon>Caulochytriales</taxon>
        <taxon>Caulochytriaceae</taxon>
        <taxon>Caulochytrium</taxon>
    </lineage>
</organism>
<evidence type="ECO:0000256" key="7">
    <source>
        <dbReference type="ARBA" id="ARBA00022989"/>
    </source>
</evidence>
<gene>
    <name evidence="10" type="ORF">CAUPRSCDRAFT_9571</name>
    <name evidence="11" type="ORF">CXG81DRAFT_14677</name>
</gene>
<feature type="transmembrane region" description="Helical" evidence="9">
    <location>
        <begin position="166"/>
        <end position="188"/>
    </location>
</feature>
<proteinExistence type="inferred from homology"/>
<dbReference type="Proteomes" id="UP000274922">
    <property type="component" value="Unassembled WGS sequence"/>
</dbReference>
<evidence type="ECO:0000313" key="12">
    <source>
        <dbReference type="Proteomes" id="UP000268535"/>
    </source>
</evidence>
<dbReference type="PANTHER" id="PTHR12692:SF0">
    <property type="entry name" value="GH11935P"/>
    <property type="match status" value="1"/>
</dbReference>